<dbReference type="EMBL" id="CP061800">
    <property type="protein sequence ID" value="QTA90039.1"/>
    <property type="molecule type" value="Genomic_DNA"/>
</dbReference>
<dbReference type="KEGG" id="dmm:dnm_060990"/>
<proteinExistence type="predicted"/>
<accession>A0A975BRT8</accession>
<gene>
    <name evidence="2" type="ORF">dnm_060990</name>
</gene>
<organism evidence="2 3">
    <name type="scientific">Desulfonema magnum</name>
    <dbReference type="NCBI Taxonomy" id="45655"/>
    <lineage>
        <taxon>Bacteria</taxon>
        <taxon>Pseudomonadati</taxon>
        <taxon>Thermodesulfobacteriota</taxon>
        <taxon>Desulfobacteria</taxon>
        <taxon>Desulfobacterales</taxon>
        <taxon>Desulfococcaceae</taxon>
        <taxon>Desulfonema</taxon>
    </lineage>
</organism>
<evidence type="ECO:0000256" key="1">
    <source>
        <dbReference type="SAM" id="MobiDB-lite"/>
    </source>
</evidence>
<feature type="region of interest" description="Disordered" evidence="1">
    <location>
        <begin position="47"/>
        <end position="67"/>
    </location>
</feature>
<reference evidence="2" key="1">
    <citation type="journal article" date="2021" name="Microb. Physiol.">
        <title>Proteogenomic Insights into the Physiology of Marine, Sulfate-Reducing, Filamentous Desulfonema limicola and Desulfonema magnum.</title>
        <authorList>
            <person name="Schnaars V."/>
            <person name="Wohlbrand L."/>
            <person name="Scheve S."/>
            <person name="Hinrichs C."/>
            <person name="Reinhardt R."/>
            <person name="Rabus R."/>
        </authorList>
    </citation>
    <scope>NUCLEOTIDE SEQUENCE</scope>
    <source>
        <strain evidence="2">4be13</strain>
    </source>
</reference>
<protein>
    <submittedName>
        <fullName evidence="2">Uncharacterized protein</fullName>
    </submittedName>
</protein>
<evidence type="ECO:0000313" key="2">
    <source>
        <dbReference type="EMBL" id="QTA90039.1"/>
    </source>
</evidence>
<dbReference type="Proteomes" id="UP000663722">
    <property type="component" value="Chromosome"/>
</dbReference>
<dbReference type="AlphaFoldDB" id="A0A975BRT8"/>
<keyword evidence="3" id="KW-1185">Reference proteome</keyword>
<evidence type="ECO:0000313" key="3">
    <source>
        <dbReference type="Proteomes" id="UP000663722"/>
    </source>
</evidence>
<name>A0A975BRT8_9BACT</name>
<sequence>MKTGDIPVPEVNHTAIRISSVNMSQHPNSEHFESEAARLIWHLHKRTPQKKRGTSFEPVPRKKSQQASLSFDISFKCQVSK</sequence>